<dbReference type="Proteomes" id="UP000470302">
    <property type="component" value="Unassembled WGS sequence"/>
</dbReference>
<dbReference type="RefSeq" id="WP_161095407.1">
    <property type="nucleotide sequence ID" value="NZ_WWCW01000005.1"/>
</dbReference>
<sequence>MKKEIAMEVLSLLATQSKDLNASLIRVRDTCTEEEFDAYRTEVGKILGAMYLDIIKPIHMKYPDLEPEALRQSRLK</sequence>
<accession>A0A845FZS2</accession>
<proteinExistence type="predicted"/>
<comment type="caution">
    <text evidence="1">The sequence shown here is derived from an EMBL/GenBank/DDBJ whole genome shotgun (WGS) entry which is preliminary data.</text>
</comment>
<dbReference type="EMBL" id="WWCW01000005">
    <property type="protein sequence ID" value="MYM86126.1"/>
    <property type="molecule type" value="Genomic_DNA"/>
</dbReference>
<name>A0A845FZS2_9BURK</name>
<evidence type="ECO:0000313" key="2">
    <source>
        <dbReference type="Proteomes" id="UP000470302"/>
    </source>
</evidence>
<reference evidence="1 2" key="1">
    <citation type="submission" date="2020-01" db="EMBL/GenBank/DDBJ databases">
        <title>Novel species isolated from a subtropical stream in China.</title>
        <authorList>
            <person name="Lu H."/>
        </authorList>
    </citation>
    <scope>NUCLEOTIDE SEQUENCE [LARGE SCALE GENOMIC DNA]</scope>
    <source>
        <strain evidence="1 2">FT82W</strain>
    </source>
</reference>
<evidence type="ECO:0000313" key="1">
    <source>
        <dbReference type="EMBL" id="MYM86126.1"/>
    </source>
</evidence>
<protein>
    <submittedName>
        <fullName evidence="1">Uncharacterized protein</fullName>
    </submittedName>
</protein>
<organism evidence="1 2">
    <name type="scientific">Duganella vulcania</name>
    <dbReference type="NCBI Taxonomy" id="2692166"/>
    <lineage>
        <taxon>Bacteria</taxon>
        <taxon>Pseudomonadati</taxon>
        <taxon>Pseudomonadota</taxon>
        <taxon>Betaproteobacteria</taxon>
        <taxon>Burkholderiales</taxon>
        <taxon>Oxalobacteraceae</taxon>
        <taxon>Telluria group</taxon>
        <taxon>Duganella</taxon>
    </lineage>
</organism>
<dbReference type="AlphaFoldDB" id="A0A845FZS2"/>
<gene>
    <name evidence="1" type="ORF">GTP91_02915</name>
</gene>